<evidence type="ECO:0000313" key="8">
    <source>
        <dbReference type="Proteomes" id="UP000503004"/>
    </source>
</evidence>
<dbReference type="SUPFAM" id="SSF53335">
    <property type="entry name" value="S-adenosyl-L-methionine-dependent methyltransferases"/>
    <property type="match status" value="1"/>
</dbReference>
<dbReference type="GO" id="GO:0005840">
    <property type="term" value="C:ribosome"/>
    <property type="evidence" value="ECO:0007669"/>
    <property type="project" value="UniProtKB-KW"/>
</dbReference>
<dbReference type="HAMAP" id="MF_00735">
    <property type="entry name" value="Methyltr_PrmA"/>
    <property type="match status" value="1"/>
</dbReference>
<name>A0A858QAA1_9GAMM</name>
<accession>A0A858QAA1</accession>
<keyword evidence="3 6" id="KW-0489">Methyltransferase</keyword>
<dbReference type="AlphaFoldDB" id="A0A858QAA1"/>
<dbReference type="GO" id="GO:0032259">
    <property type="term" value="P:methylation"/>
    <property type="evidence" value="ECO:0007669"/>
    <property type="project" value="UniProtKB-KW"/>
</dbReference>
<keyword evidence="5 6" id="KW-0949">S-adenosyl-L-methionine</keyword>
<dbReference type="Pfam" id="PF06325">
    <property type="entry name" value="PrmA"/>
    <property type="match status" value="1"/>
</dbReference>
<dbReference type="Gene3D" id="3.40.50.150">
    <property type="entry name" value="Vaccinia Virus protein VP39"/>
    <property type="match status" value="1"/>
</dbReference>
<keyword evidence="7" id="KW-0687">Ribonucleoprotein</keyword>
<dbReference type="RefSeq" id="WP_169604029.1">
    <property type="nucleotide sequence ID" value="NZ_CP046565.1"/>
</dbReference>
<evidence type="ECO:0000256" key="2">
    <source>
        <dbReference type="ARBA" id="ARBA00022490"/>
    </source>
</evidence>
<dbReference type="GO" id="GO:0005829">
    <property type="term" value="C:cytosol"/>
    <property type="evidence" value="ECO:0007669"/>
    <property type="project" value="TreeGrafter"/>
</dbReference>
<evidence type="ECO:0000256" key="3">
    <source>
        <dbReference type="ARBA" id="ARBA00022603"/>
    </source>
</evidence>
<feature type="binding site" evidence="6">
    <location>
        <position position="187"/>
    </location>
    <ligand>
        <name>S-adenosyl-L-methionine</name>
        <dbReference type="ChEBI" id="CHEBI:59789"/>
    </ligand>
</feature>
<keyword evidence="7" id="KW-0689">Ribosomal protein</keyword>
<dbReference type="PANTHER" id="PTHR43648:SF1">
    <property type="entry name" value="ELECTRON TRANSFER FLAVOPROTEIN BETA SUBUNIT LYSINE METHYLTRANSFERASE"/>
    <property type="match status" value="1"/>
</dbReference>
<evidence type="ECO:0000256" key="5">
    <source>
        <dbReference type="ARBA" id="ARBA00022691"/>
    </source>
</evidence>
<dbReference type="InterPro" id="IPR004498">
    <property type="entry name" value="Ribosomal_PrmA_MeTrfase"/>
</dbReference>
<feature type="binding site" evidence="6">
    <location>
        <position position="228"/>
    </location>
    <ligand>
        <name>S-adenosyl-L-methionine</name>
        <dbReference type="ChEBI" id="CHEBI:59789"/>
    </ligand>
</feature>
<dbReference type="GO" id="GO:0016279">
    <property type="term" value="F:protein-lysine N-methyltransferase activity"/>
    <property type="evidence" value="ECO:0007669"/>
    <property type="project" value="TreeGrafter"/>
</dbReference>
<dbReference type="InterPro" id="IPR029063">
    <property type="entry name" value="SAM-dependent_MTases_sf"/>
</dbReference>
<dbReference type="EC" id="2.1.1.-" evidence="6"/>
<evidence type="ECO:0000256" key="6">
    <source>
        <dbReference type="HAMAP-Rule" id="MF_00735"/>
    </source>
</evidence>
<dbReference type="NCBIfam" id="TIGR00406">
    <property type="entry name" value="prmA"/>
    <property type="match status" value="1"/>
</dbReference>
<keyword evidence="4 6" id="KW-0808">Transferase</keyword>
<protein>
    <recommendedName>
        <fullName evidence="6">Ribosomal protein L11 methyltransferase</fullName>
        <shortName evidence="6">L11 Mtase</shortName>
        <ecNumber evidence="6">2.1.1.-</ecNumber>
    </recommendedName>
</protein>
<reference evidence="8" key="1">
    <citation type="submission" date="2019-12" db="EMBL/GenBank/DDBJ databases">
        <authorList>
            <person name="Awala S.I."/>
            <person name="Rhee S.K."/>
        </authorList>
    </citation>
    <scope>NUCLEOTIDE SEQUENCE [LARGE SCALE GENOMIC DNA]</scope>
    <source>
        <strain evidence="8">IM1</strain>
    </source>
</reference>
<dbReference type="Proteomes" id="UP000503004">
    <property type="component" value="Chromosome"/>
</dbReference>
<dbReference type="EMBL" id="CP046565">
    <property type="protein sequence ID" value="QJD30753.1"/>
    <property type="molecule type" value="Genomic_DNA"/>
</dbReference>
<evidence type="ECO:0000256" key="1">
    <source>
        <dbReference type="ARBA" id="ARBA00009741"/>
    </source>
</evidence>
<evidence type="ECO:0000313" key="7">
    <source>
        <dbReference type="EMBL" id="QJD30753.1"/>
    </source>
</evidence>
<dbReference type="CDD" id="cd02440">
    <property type="entry name" value="AdoMet_MTases"/>
    <property type="match status" value="1"/>
</dbReference>
<dbReference type="KEGG" id="metu:GNH96_12765"/>
<dbReference type="InterPro" id="IPR050078">
    <property type="entry name" value="Ribosomal_L11_MeTrfase_PrmA"/>
</dbReference>
<dbReference type="PIRSF" id="PIRSF000401">
    <property type="entry name" value="RPL11_MTase"/>
    <property type="match status" value="1"/>
</dbReference>
<keyword evidence="2 6" id="KW-0963">Cytoplasm</keyword>
<comment type="catalytic activity">
    <reaction evidence="6">
        <text>L-lysyl-[protein] + 3 S-adenosyl-L-methionine = N(6),N(6),N(6)-trimethyl-L-lysyl-[protein] + 3 S-adenosyl-L-homocysteine + 3 H(+)</text>
        <dbReference type="Rhea" id="RHEA:54192"/>
        <dbReference type="Rhea" id="RHEA-COMP:9752"/>
        <dbReference type="Rhea" id="RHEA-COMP:13826"/>
        <dbReference type="ChEBI" id="CHEBI:15378"/>
        <dbReference type="ChEBI" id="CHEBI:29969"/>
        <dbReference type="ChEBI" id="CHEBI:57856"/>
        <dbReference type="ChEBI" id="CHEBI:59789"/>
        <dbReference type="ChEBI" id="CHEBI:61961"/>
    </reaction>
</comment>
<dbReference type="PANTHER" id="PTHR43648">
    <property type="entry name" value="ELECTRON TRANSFER FLAVOPROTEIN BETA SUBUNIT LYSINE METHYLTRANSFERASE"/>
    <property type="match status" value="1"/>
</dbReference>
<gene>
    <name evidence="6 7" type="primary">prmA</name>
    <name evidence="7" type="ORF">GNH96_12765</name>
</gene>
<comment type="similarity">
    <text evidence="1 6">Belongs to the methyltransferase superfamily. PrmA family.</text>
</comment>
<comment type="function">
    <text evidence="6">Methylates ribosomal protein L11.</text>
</comment>
<keyword evidence="8" id="KW-1185">Reference proteome</keyword>
<comment type="subcellular location">
    <subcellularLocation>
        <location evidence="6">Cytoplasm</location>
    </subcellularLocation>
</comment>
<proteinExistence type="inferred from homology"/>
<sequence>MWHQLMVTVDEDQAEEISDALMDAGALSVSFLDAGDQPLFEPPLGTTPVWAQTRVVGLFEEGGDLAAVRSALGQRFGEGRLRDWSEETLADQVWERAWLEHFRPMRFGRRLWVCPTGFTVEEPGAVVMLLDPGLAFGTGTHPTTALCLAWLDAADLDGATVVDYGCGSGILGIGAALLGASSVHAVDIDPQALVATVDNARKNAVEDKIETSPPDRLSSFESDIVLANILANPLMELADELRLRVRLGGRIVLSGILAEQADAVASVYAGKGFEMEPAVLGEGWARLAGVRRA</sequence>
<evidence type="ECO:0000256" key="4">
    <source>
        <dbReference type="ARBA" id="ARBA00022679"/>
    </source>
</evidence>
<feature type="binding site" evidence="6">
    <location>
        <position position="165"/>
    </location>
    <ligand>
        <name>S-adenosyl-L-methionine</name>
        <dbReference type="ChEBI" id="CHEBI:59789"/>
    </ligand>
</feature>
<organism evidence="7 8">
    <name type="scientific">Methylococcus geothermalis</name>
    <dbReference type="NCBI Taxonomy" id="2681310"/>
    <lineage>
        <taxon>Bacteria</taxon>
        <taxon>Pseudomonadati</taxon>
        <taxon>Pseudomonadota</taxon>
        <taxon>Gammaproteobacteria</taxon>
        <taxon>Methylococcales</taxon>
        <taxon>Methylococcaceae</taxon>
        <taxon>Methylococcus</taxon>
    </lineage>
</organism>
<feature type="binding site" evidence="6">
    <location>
        <position position="144"/>
    </location>
    <ligand>
        <name>S-adenosyl-L-methionine</name>
        <dbReference type="ChEBI" id="CHEBI:59789"/>
    </ligand>
</feature>